<protein>
    <submittedName>
        <fullName evidence="2">Uncharacterized protein</fullName>
    </submittedName>
</protein>
<dbReference type="EMBL" id="KX171212">
    <property type="protein sequence ID" value="ANT44845.1"/>
    <property type="molecule type" value="Genomic_DNA"/>
</dbReference>
<name>A0A1X9I9Q9_9CAUD</name>
<evidence type="ECO:0000313" key="2">
    <source>
        <dbReference type="EMBL" id="ANT44845.1"/>
    </source>
</evidence>
<keyword evidence="1" id="KW-0812">Transmembrane</keyword>
<proteinExistence type="predicted"/>
<dbReference type="Proteomes" id="UP000224459">
    <property type="component" value="Segment"/>
</dbReference>
<evidence type="ECO:0000313" key="3">
    <source>
        <dbReference type="Proteomes" id="UP000224459"/>
    </source>
</evidence>
<keyword evidence="1" id="KW-1133">Transmembrane helix</keyword>
<sequence>MKKEVWFYTFVSILLIMLFATFYVSLKDMKDNNIYEGEVTGIEHRHPTGKYNPRDRYVVNIEKDGKQNSFRVSQVEYKAIKVGMYLVWDNEEGKVKELRESKYERN</sequence>
<feature type="transmembrane region" description="Helical" evidence="1">
    <location>
        <begin position="6"/>
        <end position="26"/>
    </location>
</feature>
<keyword evidence="1" id="KW-0472">Membrane</keyword>
<evidence type="ECO:0000256" key="1">
    <source>
        <dbReference type="SAM" id="Phobius"/>
    </source>
</evidence>
<organism evidence="2 3">
    <name type="scientific">Staphylococcus phage vB_SscM-1</name>
    <dbReference type="NCBI Taxonomy" id="1868844"/>
    <lineage>
        <taxon>Viruses</taxon>
        <taxon>Duplodnaviria</taxon>
        <taxon>Heunggongvirae</taxon>
        <taxon>Uroviricota</taxon>
        <taxon>Caudoviricetes</taxon>
        <taxon>Herelleviridae</taxon>
        <taxon>Twortvirinae</taxon>
        <taxon>Sciuriunavirus</taxon>
        <taxon>Sciuriunavirus SscM1</taxon>
    </lineage>
</organism>
<reference evidence="3" key="1">
    <citation type="submission" date="2016-04" db="EMBL/GenBank/DDBJ databases">
        <authorList>
            <person name="Gasior T."/>
        </authorList>
    </citation>
    <scope>NUCLEOTIDE SEQUENCE [LARGE SCALE GENOMIC DNA]</scope>
</reference>
<keyword evidence="3" id="KW-1185">Reference proteome</keyword>
<accession>A0A1X9I9Q9</accession>
<gene>
    <name evidence="2" type="ORF">vB_SscM-1_181</name>
</gene>